<dbReference type="InterPro" id="IPR053146">
    <property type="entry name" value="QDO-like"/>
</dbReference>
<sequence>MERIVLPPSVAGKSPAAKDPCIFQSFAGDKVYVSGTPSVAPFPSPVPTHYHKHTHHDFLCIKGQLKVWLNDQCKILNPGYYASVAPVSQNSRAFVHHTDHLKGAIHAYQFIGDHTEIFGIITPAGFEHMFRGLGESYAGPMWPDADLERVAEKLNTGVANVMTEFDVIPVSNHKLVEPQPWSGSENQLPGSQKPYFLRNLTGPSAVLGGTVVRPYVTGAESGNRYSLATLEGSNQFETQVLSGGIRFPGVDHCFYVSDGYLEVTINDTDSSRIGPDEVAWLPAGTHFDTKPVSSYFKVFMYSQPGGLGDLVYAAGKDKPHTGLNCMIPDSPSPFDREKLSQYKSKFKFDLM</sequence>
<dbReference type="PANTHER" id="PTHR36440:SF1">
    <property type="entry name" value="PUTATIVE (AFU_ORTHOLOGUE AFUA_8G07350)-RELATED"/>
    <property type="match status" value="1"/>
</dbReference>
<dbReference type="Gene3D" id="2.60.120.10">
    <property type="entry name" value="Jelly Rolls"/>
    <property type="match status" value="2"/>
</dbReference>
<keyword evidence="1" id="KW-0560">Oxidoreductase</keyword>
<dbReference type="GO" id="GO:0051213">
    <property type="term" value="F:dioxygenase activity"/>
    <property type="evidence" value="ECO:0007669"/>
    <property type="project" value="UniProtKB-KW"/>
</dbReference>
<proteinExistence type="predicted"/>
<dbReference type="Proteomes" id="UP000320707">
    <property type="component" value="Unassembled WGS sequence"/>
</dbReference>
<dbReference type="SUPFAM" id="SSF51182">
    <property type="entry name" value="RmlC-like cupins"/>
    <property type="match status" value="2"/>
</dbReference>
<keyword evidence="1" id="KW-0223">Dioxygenase</keyword>
<comment type="caution">
    <text evidence="1">The sequence shown here is derived from an EMBL/GenBank/DDBJ whole genome shotgun (WGS) entry which is preliminary data.</text>
</comment>
<dbReference type="AlphaFoldDB" id="A0A559LLW6"/>
<evidence type="ECO:0000313" key="2">
    <source>
        <dbReference type="Proteomes" id="UP000320707"/>
    </source>
</evidence>
<gene>
    <name evidence="1" type="primary">QDOI-1</name>
    <name evidence="1" type="ORF">Focb16_v004924</name>
</gene>
<organism evidence="1 2">
    <name type="scientific">Fusarium oxysporum f. sp. cubense</name>
    <dbReference type="NCBI Taxonomy" id="61366"/>
    <lineage>
        <taxon>Eukaryota</taxon>
        <taxon>Fungi</taxon>
        <taxon>Dikarya</taxon>
        <taxon>Ascomycota</taxon>
        <taxon>Pezizomycotina</taxon>
        <taxon>Sordariomycetes</taxon>
        <taxon>Hypocreomycetidae</taxon>
        <taxon>Hypocreales</taxon>
        <taxon>Nectriaceae</taxon>
        <taxon>Fusarium</taxon>
        <taxon>Fusarium oxysporum species complex</taxon>
    </lineage>
</organism>
<evidence type="ECO:0000313" key="1">
    <source>
        <dbReference type="EMBL" id="TVY75277.1"/>
    </source>
</evidence>
<dbReference type="EMBL" id="SRMI01000003">
    <property type="protein sequence ID" value="TVY75277.1"/>
    <property type="molecule type" value="Genomic_DNA"/>
</dbReference>
<protein>
    <submittedName>
        <fullName evidence="1">Quercetin 2,3-dioxygenase</fullName>
    </submittedName>
</protein>
<dbReference type="InterPro" id="IPR014710">
    <property type="entry name" value="RmlC-like_jellyroll"/>
</dbReference>
<dbReference type="InterPro" id="IPR011051">
    <property type="entry name" value="RmlC_Cupin_sf"/>
</dbReference>
<dbReference type="PANTHER" id="PTHR36440">
    <property type="entry name" value="PUTATIVE (AFU_ORTHOLOGUE AFUA_8G07350)-RELATED"/>
    <property type="match status" value="1"/>
</dbReference>
<accession>A0A559LLW6</accession>
<name>A0A559LLW6_FUSOC</name>
<reference evidence="1 2" key="1">
    <citation type="journal article" date="2019" name="Microbiol. Resour. Announc.">
        <title>High-quality draft genome sequence of Fusarium oxysporum f. sp. cubense strain 160527, a causal agent of Panama disease.</title>
        <authorList>
            <person name="Asai S."/>
            <person name="Ayukawa Y."/>
            <person name="Gan P."/>
            <person name="Masuda S."/>
            <person name="Komatsu K."/>
            <person name="Shirasu K."/>
            <person name="Arie T."/>
        </authorList>
    </citation>
    <scope>NUCLEOTIDE SEQUENCE [LARGE SCALE GENOMIC DNA]</scope>
    <source>
        <strain evidence="1 2">160527</strain>
    </source>
</reference>